<evidence type="ECO:0000259" key="10">
    <source>
        <dbReference type="Pfam" id="PF23559"/>
    </source>
</evidence>
<organism evidence="12 13">
    <name type="scientific">Panicum virgatum</name>
    <name type="common">Blackwell switchgrass</name>
    <dbReference type="NCBI Taxonomy" id="38727"/>
    <lineage>
        <taxon>Eukaryota</taxon>
        <taxon>Viridiplantae</taxon>
        <taxon>Streptophyta</taxon>
        <taxon>Embryophyta</taxon>
        <taxon>Tracheophyta</taxon>
        <taxon>Spermatophyta</taxon>
        <taxon>Magnoliopsida</taxon>
        <taxon>Liliopsida</taxon>
        <taxon>Poales</taxon>
        <taxon>Poaceae</taxon>
        <taxon>PACMAD clade</taxon>
        <taxon>Panicoideae</taxon>
        <taxon>Panicodae</taxon>
        <taxon>Paniceae</taxon>
        <taxon>Panicinae</taxon>
        <taxon>Panicum</taxon>
        <taxon>Panicum sect. Hiantes</taxon>
    </lineage>
</organism>
<feature type="domain" description="NB-ARC" evidence="8">
    <location>
        <begin position="171"/>
        <end position="288"/>
    </location>
</feature>
<sequence>MAEAIVGSMLWKLQQVASREARTLVAVNEDIRSLRDKLMWMQAFLRDVQPSRRVQPNELIKVWLQQTRDAVFDAEDAVDQYFVQIDLSRFPRWSRAVFSFFASFTTQIVVRRDLSSRIRLINERLEGIIVNKDRYRLGESTTIGSVWRPSSSTSYLSEKMDDVVLPLVGREALVNDLMDLLYKSSVNVENVITVTGESGVGKTKLVRTLYDRKQTLSHFDIYEWVSFGPNLSASDVLNIIIGNITDGEECEKDKIRDKLKEILKGKKYLFVIDAELSDSEWSRIFRMLDVGVKAGSRIVRISQSPPHKPPPPYQEKRIVVPKFDDKDDVVINLFKQTFLTYGRDELPEYLEKAIKRYRMKILENTKGLPLAVVLLSGLLRTKEYPNEWNIVFKHLKKMQSKQIDKILSLCFDDLPYDMKSCLLYFAALPVNTFIKARNIVCMWMAEGFLVPKATTVEKVGEQYLKELIDRRLVNLAPVGYDLPGHARVAVQSKVHAFLQLEAQEQCFVEIHSGDDIPALSDARCLSLQNHKDKYAALSHPLPKLRAILSNFEAEQEAPQAGEKPPNEAGGNGDGPCLYQVVRCCPDSSMRGGNRKKKQAKSCVQDLLHNSRFLRVIHFHGLEVGKELPGEIGNVVNLQYIRVTSCSLEKIPSSIDRLCNLQTLDVRGTMVRRLPDGFWRIQTLRHVLGDRLVLPKHVGDLRNLQTLKSIRPDYDGAHAWGSKTFTHMTRLLYLHIRRGKSQGNQDIFYHRKNKAALVKAVAILKYLVVLIIKAPTIPSEVFTGSNLERLQAMELIGKLFLPQNGILEMEVRNRLPNLKKLRLTETMVSQEFINQLRGLQFLSTLELTRNSFRQLIFQDGFPSLKELTVHEETLDKLEIHESALPKLRDLDIVSHSNERRVVIHGHSELVEHIKAEDEELSKVMNVIIPREDQVENNKERGAASRRGKLSGRRERELAVALQDRRRGGPQERAP</sequence>
<dbReference type="InterPro" id="IPR038005">
    <property type="entry name" value="RX-like_CC"/>
</dbReference>
<dbReference type="PANTHER" id="PTHR23155:SF1052">
    <property type="entry name" value="DISEASE RESISTANCE PROTEIN RPM1"/>
    <property type="match status" value="1"/>
</dbReference>
<dbReference type="Gene3D" id="1.10.10.10">
    <property type="entry name" value="Winged helix-like DNA-binding domain superfamily/Winged helix DNA-binding domain"/>
    <property type="match status" value="1"/>
</dbReference>
<evidence type="ECO:0000313" key="12">
    <source>
        <dbReference type="EMBL" id="KAG2582304.1"/>
    </source>
</evidence>
<evidence type="ECO:0000256" key="3">
    <source>
        <dbReference type="ARBA" id="ARBA00022737"/>
    </source>
</evidence>
<dbReference type="Pfam" id="PF23559">
    <property type="entry name" value="WHD_DRP"/>
    <property type="match status" value="1"/>
</dbReference>
<dbReference type="AlphaFoldDB" id="A0A8T0R9Z3"/>
<keyword evidence="3" id="KW-0677">Repeat</keyword>
<proteinExistence type="inferred from homology"/>
<feature type="domain" description="Disease resistance R13L4/SHOC-2-like LRR" evidence="11">
    <location>
        <begin position="606"/>
        <end position="899"/>
    </location>
</feature>
<evidence type="ECO:0000256" key="7">
    <source>
        <dbReference type="SAM" id="MobiDB-lite"/>
    </source>
</evidence>
<accession>A0A8T0R9Z3</accession>
<dbReference type="Gene3D" id="1.10.8.430">
    <property type="entry name" value="Helical domain of apoptotic protease-activating factors"/>
    <property type="match status" value="1"/>
</dbReference>
<dbReference type="PRINTS" id="PR00364">
    <property type="entry name" value="DISEASERSIST"/>
</dbReference>
<dbReference type="InterPro" id="IPR055414">
    <property type="entry name" value="LRR_R13L4/SHOC2-like"/>
</dbReference>
<dbReference type="Gene3D" id="3.80.10.10">
    <property type="entry name" value="Ribonuclease Inhibitor"/>
    <property type="match status" value="1"/>
</dbReference>
<feature type="domain" description="Disease resistance N-terminal" evidence="9">
    <location>
        <begin position="5"/>
        <end position="92"/>
    </location>
</feature>
<dbReference type="EMBL" id="CM029047">
    <property type="protein sequence ID" value="KAG2582304.1"/>
    <property type="molecule type" value="Genomic_DNA"/>
</dbReference>
<evidence type="ECO:0000256" key="2">
    <source>
        <dbReference type="ARBA" id="ARBA00022614"/>
    </source>
</evidence>
<dbReference type="SUPFAM" id="SSF52540">
    <property type="entry name" value="P-loop containing nucleoside triphosphate hydrolases"/>
    <property type="match status" value="1"/>
</dbReference>
<dbReference type="InterPro" id="IPR058922">
    <property type="entry name" value="WHD_DRP"/>
</dbReference>
<dbReference type="CDD" id="cd14798">
    <property type="entry name" value="RX-CC_like"/>
    <property type="match status" value="1"/>
</dbReference>
<dbReference type="InterPro" id="IPR042197">
    <property type="entry name" value="Apaf_helical"/>
</dbReference>
<keyword evidence="6" id="KW-0175">Coiled coil</keyword>
<dbReference type="GO" id="GO:0098542">
    <property type="term" value="P:defense response to other organism"/>
    <property type="evidence" value="ECO:0007669"/>
    <property type="project" value="TreeGrafter"/>
</dbReference>
<feature type="compositionally biased region" description="Basic and acidic residues" evidence="7">
    <location>
        <begin position="950"/>
        <end position="973"/>
    </location>
</feature>
<protein>
    <submittedName>
        <fullName evidence="12">Uncharacterized protein</fullName>
    </submittedName>
</protein>
<reference evidence="12" key="1">
    <citation type="submission" date="2020-05" db="EMBL/GenBank/DDBJ databases">
        <title>WGS assembly of Panicum virgatum.</title>
        <authorList>
            <person name="Lovell J.T."/>
            <person name="Jenkins J."/>
            <person name="Shu S."/>
            <person name="Juenger T.E."/>
            <person name="Schmutz J."/>
        </authorList>
    </citation>
    <scope>NUCLEOTIDE SEQUENCE</scope>
    <source>
        <strain evidence="12">AP13</strain>
    </source>
</reference>
<keyword evidence="5" id="KW-0611">Plant defense</keyword>
<dbReference type="Proteomes" id="UP000823388">
    <property type="component" value="Chromosome 6K"/>
</dbReference>
<name>A0A8T0R9Z3_PANVG</name>
<keyword evidence="13" id="KW-1185">Reference proteome</keyword>
<evidence type="ECO:0000259" key="8">
    <source>
        <dbReference type="Pfam" id="PF00931"/>
    </source>
</evidence>
<evidence type="ECO:0000256" key="4">
    <source>
        <dbReference type="ARBA" id="ARBA00022741"/>
    </source>
</evidence>
<dbReference type="GO" id="GO:0043531">
    <property type="term" value="F:ADP binding"/>
    <property type="evidence" value="ECO:0007669"/>
    <property type="project" value="InterPro"/>
</dbReference>
<feature type="domain" description="Disease resistance protein winged helix" evidence="10">
    <location>
        <begin position="430"/>
        <end position="474"/>
    </location>
</feature>
<dbReference type="PANTHER" id="PTHR23155">
    <property type="entry name" value="DISEASE RESISTANCE PROTEIN RP"/>
    <property type="match status" value="1"/>
</dbReference>
<feature type="region of interest" description="Disordered" evidence="7">
    <location>
        <begin position="933"/>
        <end position="973"/>
    </location>
</feature>
<evidence type="ECO:0000313" key="13">
    <source>
        <dbReference type="Proteomes" id="UP000823388"/>
    </source>
</evidence>
<evidence type="ECO:0000259" key="11">
    <source>
        <dbReference type="Pfam" id="PF23598"/>
    </source>
</evidence>
<evidence type="ECO:0000256" key="6">
    <source>
        <dbReference type="ARBA" id="ARBA00023054"/>
    </source>
</evidence>
<dbReference type="Gene3D" id="1.20.5.4130">
    <property type="match status" value="1"/>
</dbReference>
<comment type="similarity">
    <text evidence="1">Belongs to the disease resistance NB-LRR family.</text>
</comment>
<dbReference type="InterPro" id="IPR044974">
    <property type="entry name" value="Disease_R_plants"/>
</dbReference>
<dbReference type="InterPro" id="IPR002182">
    <property type="entry name" value="NB-ARC"/>
</dbReference>
<dbReference type="InterPro" id="IPR041118">
    <property type="entry name" value="Rx_N"/>
</dbReference>
<comment type="caution">
    <text evidence="12">The sequence shown here is derived from an EMBL/GenBank/DDBJ whole genome shotgun (WGS) entry which is preliminary data.</text>
</comment>
<dbReference type="InterPro" id="IPR032675">
    <property type="entry name" value="LRR_dom_sf"/>
</dbReference>
<dbReference type="InterPro" id="IPR027417">
    <property type="entry name" value="P-loop_NTPase"/>
</dbReference>
<dbReference type="Pfam" id="PF00931">
    <property type="entry name" value="NB-ARC"/>
    <property type="match status" value="1"/>
</dbReference>
<keyword evidence="2" id="KW-0433">Leucine-rich repeat</keyword>
<evidence type="ECO:0000256" key="1">
    <source>
        <dbReference type="ARBA" id="ARBA00008894"/>
    </source>
</evidence>
<dbReference type="Pfam" id="PF18052">
    <property type="entry name" value="Rx_N"/>
    <property type="match status" value="1"/>
</dbReference>
<keyword evidence="4" id="KW-0547">Nucleotide-binding</keyword>
<evidence type="ECO:0000259" key="9">
    <source>
        <dbReference type="Pfam" id="PF18052"/>
    </source>
</evidence>
<evidence type="ECO:0000256" key="5">
    <source>
        <dbReference type="ARBA" id="ARBA00022821"/>
    </source>
</evidence>
<dbReference type="Pfam" id="PF23598">
    <property type="entry name" value="LRR_14"/>
    <property type="match status" value="1"/>
</dbReference>
<dbReference type="InterPro" id="IPR036388">
    <property type="entry name" value="WH-like_DNA-bd_sf"/>
</dbReference>
<dbReference type="Gene3D" id="3.40.50.300">
    <property type="entry name" value="P-loop containing nucleotide triphosphate hydrolases"/>
    <property type="match status" value="1"/>
</dbReference>
<gene>
    <name evidence="12" type="ORF">PVAP13_6KG099000</name>
</gene>
<dbReference type="SUPFAM" id="SSF52058">
    <property type="entry name" value="L domain-like"/>
    <property type="match status" value="1"/>
</dbReference>